<dbReference type="InterPro" id="IPR032675">
    <property type="entry name" value="LRR_dom_sf"/>
</dbReference>
<protein>
    <submittedName>
        <fullName evidence="1">Uncharacterized protein</fullName>
    </submittedName>
</protein>
<gene>
    <name evidence="1" type="ORF">M8C21_014138</name>
</gene>
<dbReference type="InterPro" id="IPR044809">
    <property type="entry name" value="AUF1-like"/>
</dbReference>
<dbReference type="PANTHER" id="PTHR31215">
    <property type="entry name" value="OS05G0510400 PROTEIN-RELATED"/>
    <property type="match status" value="1"/>
</dbReference>
<dbReference type="Proteomes" id="UP001206925">
    <property type="component" value="Unassembled WGS sequence"/>
</dbReference>
<dbReference type="Gene3D" id="3.80.10.10">
    <property type="entry name" value="Ribonuclease Inhibitor"/>
    <property type="match status" value="1"/>
</dbReference>
<comment type="caution">
    <text evidence="1">The sequence shown here is derived from an EMBL/GenBank/DDBJ whole genome shotgun (WGS) entry which is preliminary data.</text>
</comment>
<proteinExistence type="predicted"/>
<evidence type="ECO:0000313" key="2">
    <source>
        <dbReference type="Proteomes" id="UP001206925"/>
    </source>
</evidence>
<evidence type="ECO:0000313" key="1">
    <source>
        <dbReference type="EMBL" id="KAI7746322.1"/>
    </source>
</evidence>
<name>A0AAD5GKJ5_AMBAR</name>
<dbReference type="SUPFAM" id="SSF52047">
    <property type="entry name" value="RNI-like"/>
    <property type="match status" value="1"/>
</dbReference>
<keyword evidence="2" id="KW-1185">Reference proteome</keyword>
<dbReference type="AlphaFoldDB" id="A0AAD5GKJ5"/>
<reference evidence="1" key="1">
    <citation type="submission" date="2022-06" db="EMBL/GenBank/DDBJ databases">
        <title>Uncovering the hologenomic basis of an extraordinary plant invasion.</title>
        <authorList>
            <person name="Bieker V.C."/>
            <person name="Martin M.D."/>
            <person name="Gilbert T."/>
            <person name="Hodgins K."/>
            <person name="Battlay P."/>
            <person name="Petersen B."/>
            <person name="Wilson J."/>
        </authorList>
    </citation>
    <scope>NUCLEOTIDE SEQUENCE</scope>
    <source>
        <strain evidence="1">AA19_3_7</strain>
        <tissue evidence="1">Leaf</tissue>
    </source>
</reference>
<accession>A0AAD5GKJ5</accession>
<sequence>MDKLPGSLLLEILSRLDDSADVACCRVASKAFDDVSPFLRSINIGCSSKWFWDSSSPFKRIFLDLISKQETVESVSISRYSGYLYDVDFAKEWLPRVSKSLKSLSLSSHNLVNLKLRSARLSMHNLNPLPMLTSLTLEYTELEDEQLNGFNKCFPNLQHLYLIAVVGHQNPKIHHLNLQACHLDFYRYPPPHLTQNRKCLSCRHSC</sequence>
<organism evidence="1 2">
    <name type="scientific">Ambrosia artemisiifolia</name>
    <name type="common">Common ragweed</name>
    <dbReference type="NCBI Taxonomy" id="4212"/>
    <lineage>
        <taxon>Eukaryota</taxon>
        <taxon>Viridiplantae</taxon>
        <taxon>Streptophyta</taxon>
        <taxon>Embryophyta</taxon>
        <taxon>Tracheophyta</taxon>
        <taxon>Spermatophyta</taxon>
        <taxon>Magnoliopsida</taxon>
        <taxon>eudicotyledons</taxon>
        <taxon>Gunneridae</taxon>
        <taxon>Pentapetalae</taxon>
        <taxon>asterids</taxon>
        <taxon>campanulids</taxon>
        <taxon>Asterales</taxon>
        <taxon>Asteraceae</taxon>
        <taxon>Asteroideae</taxon>
        <taxon>Heliantheae alliance</taxon>
        <taxon>Heliantheae</taxon>
        <taxon>Ambrosia</taxon>
    </lineage>
</organism>
<dbReference type="EMBL" id="JAMZMK010006995">
    <property type="protein sequence ID" value="KAI7746322.1"/>
    <property type="molecule type" value="Genomic_DNA"/>
</dbReference>